<evidence type="ECO:0000313" key="3">
    <source>
        <dbReference type="Proteomes" id="UP000632125"/>
    </source>
</evidence>
<dbReference type="SUPFAM" id="SSF52402">
    <property type="entry name" value="Adenine nucleotide alpha hydrolases-like"/>
    <property type="match status" value="1"/>
</dbReference>
<dbReference type="AlphaFoldDB" id="A0A927HAA2"/>
<dbReference type="Pfam" id="PF01012">
    <property type="entry name" value="ETF"/>
    <property type="match status" value="1"/>
</dbReference>
<feature type="non-terminal residue" evidence="2">
    <location>
        <position position="87"/>
    </location>
</feature>
<comment type="caution">
    <text evidence="2">The sequence shown here is derived from an EMBL/GenBank/DDBJ whole genome shotgun (WGS) entry which is preliminary data.</text>
</comment>
<organism evidence="2 3">
    <name type="scientific">Paenibacillus arenilitoris</name>
    <dbReference type="NCBI Taxonomy" id="2772299"/>
    <lineage>
        <taxon>Bacteria</taxon>
        <taxon>Bacillati</taxon>
        <taxon>Bacillota</taxon>
        <taxon>Bacilli</taxon>
        <taxon>Bacillales</taxon>
        <taxon>Paenibacillaceae</taxon>
        <taxon>Paenibacillus</taxon>
    </lineage>
</organism>
<proteinExistence type="predicted"/>
<dbReference type="Gene3D" id="3.40.50.620">
    <property type="entry name" value="HUPs"/>
    <property type="match status" value="1"/>
</dbReference>
<dbReference type="Proteomes" id="UP000632125">
    <property type="component" value="Unassembled WGS sequence"/>
</dbReference>
<evidence type="ECO:0000313" key="2">
    <source>
        <dbReference type="EMBL" id="MBD2872419.1"/>
    </source>
</evidence>
<feature type="domain" description="Electron transfer flavoprotein alpha/beta-subunit N-terminal" evidence="1">
    <location>
        <begin position="5"/>
        <end position="86"/>
    </location>
</feature>
<name>A0A927HAA2_9BACL</name>
<gene>
    <name evidence="2" type="ORF">IDH41_27955</name>
</gene>
<dbReference type="EMBL" id="JACXIY010000047">
    <property type="protein sequence ID" value="MBD2872419.1"/>
    <property type="molecule type" value="Genomic_DNA"/>
</dbReference>
<dbReference type="InterPro" id="IPR014729">
    <property type="entry name" value="Rossmann-like_a/b/a_fold"/>
</dbReference>
<keyword evidence="3" id="KW-1185">Reference proteome</keyword>
<evidence type="ECO:0000259" key="1">
    <source>
        <dbReference type="Pfam" id="PF01012"/>
    </source>
</evidence>
<sequence length="87" mass="8645">MSKTILVFAESRDGALRRVALEALGAARRLAGEDGAVHAVLACSGGAAEEAAALLARGADVVHVADDPALRAYAPEAYAAALGAAMA</sequence>
<reference evidence="2" key="1">
    <citation type="submission" date="2020-09" db="EMBL/GenBank/DDBJ databases">
        <title>A novel bacterium of genus Paenibacillus, isolated from South China Sea.</title>
        <authorList>
            <person name="Huang H."/>
            <person name="Mo K."/>
            <person name="Hu Y."/>
        </authorList>
    </citation>
    <scope>NUCLEOTIDE SEQUENCE</scope>
    <source>
        <strain evidence="2">IB182493</strain>
    </source>
</reference>
<dbReference type="InterPro" id="IPR014730">
    <property type="entry name" value="ETF_a/b_N"/>
</dbReference>
<protein>
    <submittedName>
        <fullName evidence="2">Electron transfer flavoprotein subunit alpha/FixB family protein</fullName>
    </submittedName>
</protein>
<accession>A0A927HAA2</accession>